<proteinExistence type="predicted"/>
<keyword evidence="2" id="KW-1185">Reference proteome</keyword>
<dbReference type="RefSeq" id="XP_003049975.1">
    <property type="nucleotide sequence ID" value="XM_003049929.1"/>
</dbReference>
<name>C7YTL0_FUSV7</name>
<protein>
    <submittedName>
        <fullName evidence="1">Uncharacterized protein</fullName>
    </submittedName>
</protein>
<dbReference type="KEGG" id="nhe:NECHADRAFT_84619"/>
<dbReference type="AlphaFoldDB" id="C7YTL0"/>
<dbReference type="EMBL" id="GG698900">
    <property type="protein sequence ID" value="EEU44262.1"/>
    <property type="molecule type" value="Genomic_DNA"/>
</dbReference>
<dbReference type="InParanoid" id="C7YTL0"/>
<dbReference type="Proteomes" id="UP000005206">
    <property type="component" value="Chromosome 9"/>
</dbReference>
<dbReference type="VEuPathDB" id="FungiDB:NECHADRAFT_84619"/>
<evidence type="ECO:0000313" key="1">
    <source>
        <dbReference type="EMBL" id="EEU44262.1"/>
    </source>
</evidence>
<dbReference type="GeneID" id="9674760"/>
<evidence type="ECO:0000313" key="2">
    <source>
        <dbReference type="Proteomes" id="UP000005206"/>
    </source>
</evidence>
<dbReference type="HOGENOM" id="CLU_2197630_0_0_1"/>
<accession>C7YTL0</accession>
<reference evidence="1 2" key="1">
    <citation type="journal article" date="2009" name="PLoS Genet.">
        <title>The genome of Nectria haematococca: contribution of supernumerary chromosomes to gene expansion.</title>
        <authorList>
            <person name="Coleman J.J."/>
            <person name="Rounsley S.D."/>
            <person name="Rodriguez-Carres M."/>
            <person name="Kuo A."/>
            <person name="Wasmann C.C."/>
            <person name="Grimwood J."/>
            <person name="Schmutz J."/>
            <person name="Taga M."/>
            <person name="White G.J."/>
            <person name="Zhou S."/>
            <person name="Schwartz D.C."/>
            <person name="Freitag M."/>
            <person name="Ma L.J."/>
            <person name="Danchin E.G."/>
            <person name="Henrissat B."/>
            <person name="Coutinho P.M."/>
            <person name="Nelson D.R."/>
            <person name="Straney D."/>
            <person name="Napoli C.A."/>
            <person name="Barker B.M."/>
            <person name="Gribskov M."/>
            <person name="Rep M."/>
            <person name="Kroken S."/>
            <person name="Molnar I."/>
            <person name="Rensing C."/>
            <person name="Kennell J.C."/>
            <person name="Zamora J."/>
            <person name="Farman M.L."/>
            <person name="Selker E.U."/>
            <person name="Salamov A."/>
            <person name="Shapiro H."/>
            <person name="Pangilinan J."/>
            <person name="Lindquist E."/>
            <person name="Lamers C."/>
            <person name="Grigoriev I.V."/>
            <person name="Geiser D.M."/>
            <person name="Covert S.F."/>
            <person name="Temporini E."/>
            <person name="Vanetten H.D."/>
        </authorList>
    </citation>
    <scope>NUCLEOTIDE SEQUENCE [LARGE SCALE GENOMIC DNA]</scope>
    <source>
        <strain evidence="2">ATCC MYA-4622 / CBS 123669 / FGSC 9596 / NRRL 45880 / 77-13-4</strain>
    </source>
</reference>
<gene>
    <name evidence="1" type="ORF">NECHADRAFT_84619</name>
</gene>
<organism evidence="1 2">
    <name type="scientific">Fusarium vanettenii (strain ATCC MYA-4622 / CBS 123669 / FGSC 9596 / NRRL 45880 / 77-13-4)</name>
    <name type="common">Fusarium solani subsp. pisi</name>
    <dbReference type="NCBI Taxonomy" id="660122"/>
    <lineage>
        <taxon>Eukaryota</taxon>
        <taxon>Fungi</taxon>
        <taxon>Dikarya</taxon>
        <taxon>Ascomycota</taxon>
        <taxon>Pezizomycotina</taxon>
        <taxon>Sordariomycetes</taxon>
        <taxon>Hypocreomycetidae</taxon>
        <taxon>Hypocreales</taxon>
        <taxon>Nectriaceae</taxon>
        <taxon>Fusarium</taxon>
        <taxon>Fusarium solani species complex</taxon>
        <taxon>Fusarium vanettenii</taxon>
    </lineage>
</organism>
<sequence>MTCHFWTLRLVDFACPGRLGRRTDILGWGQGCFKTDRRIAGEQLPGFSRGDYSRFDGGVSKVRWRVPVTLGTDTGAAHPLSWNNESKAGPRALLRQSAPNLYGATDVR</sequence>